<dbReference type="InterPro" id="IPR002035">
    <property type="entry name" value="VWF_A"/>
</dbReference>
<dbReference type="Gene3D" id="3.40.50.410">
    <property type="entry name" value="von Willebrand factor, type A domain"/>
    <property type="match status" value="1"/>
</dbReference>
<name>A0A543I4N5_9MICO</name>
<dbReference type="Proteomes" id="UP000318331">
    <property type="component" value="Unassembled WGS sequence"/>
</dbReference>
<evidence type="ECO:0000256" key="1">
    <source>
        <dbReference type="SAM" id="Phobius"/>
    </source>
</evidence>
<dbReference type="PROSITE" id="PS50234">
    <property type="entry name" value="VWFA"/>
    <property type="match status" value="1"/>
</dbReference>
<dbReference type="RefSeq" id="WP_246054494.1">
    <property type="nucleotide sequence ID" value="NZ_BAAAYS010000013.1"/>
</dbReference>
<feature type="transmembrane region" description="Helical" evidence="1">
    <location>
        <begin position="39"/>
        <end position="56"/>
    </location>
</feature>
<comment type="caution">
    <text evidence="3">The sequence shown here is derived from an EMBL/GenBank/DDBJ whole genome shotgun (WGS) entry which is preliminary data.</text>
</comment>
<organism evidence="3 4">
    <name type="scientific">Klugiella xanthotipulae</name>
    <dbReference type="NCBI Taxonomy" id="244735"/>
    <lineage>
        <taxon>Bacteria</taxon>
        <taxon>Bacillati</taxon>
        <taxon>Actinomycetota</taxon>
        <taxon>Actinomycetes</taxon>
        <taxon>Micrococcales</taxon>
        <taxon>Microbacteriaceae</taxon>
        <taxon>Klugiella</taxon>
    </lineage>
</organism>
<evidence type="ECO:0000313" key="4">
    <source>
        <dbReference type="Proteomes" id="UP000318331"/>
    </source>
</evidence>
<sequence length="337" mass="35968">MIFNFQPVLNIFVLLLLVLPIVAFTVWRVVRATGNGKRLVWLGRTLMVLCVLAMLLRPGLPGGQTQTLETELDVFFVVDTTASIVAEDYGDGQQRLDGVRDDAAALVREYPGARFSLITFDATAALRVPLTTDGTSLLSTLSVLTPEITKYSRGSSISEANDLLAQTVSQAAVSAPERSRMVFYFGDGEQTSSQEPGSFTESAEWLNGGAVLGYGTAEGGKMRVTTGKVGDTAAPEYIDDSSGNPALSVIDENNLEAIAAQLGVKYQHRTADTDLTIPEVKTTTVPLATGGTVGNVIALYWIPAILCALLLSLEILRGTAQLVQLRALTKTPSQRGA</sequence>
<evidence type="ECO:0000259" key="2">
    <source>
        <dbReference type="PROSITE" id="PS50234"/>
    </source>
</evidence>
<dbReference type="EMBL" id="VFPN01000001">
    <property type="protein sequence ID" value="TQM65529.1"/>
    <property type="molecule type" value="Genomic_DNA"/>
</dbReference>
<evidence type="ECO:0000313" key="3">
    <source>
        <dbReference type="EMBL" id="TQM65529.1"/>
    </source>
</evidence>
<feature type="transmembrane region" description="Helical" evidence="1">
    <location>
        <begin position="6"/>
        <end position="27"/>
    </location>
</feature>
<feature type="domain" description="VWFA" evidence="2">
    <location>
        <begin position="73"/>
        <end position="285"/>
    </location>
</feature>
<dbReference type="InterPro" id="IPR036465">
    <property type="entry name" value="vWFA_dom_sf"/>
</dbReference>
<reference evidence="3 4" key="1">
    <citation type="submission" date="2019-06" db="EMBL/GenBank/DDBJ databases">
        <title>Sequencing the genomes of 1000 actinobacteria strains.</title>
        <authorList>
            <person name="Klenk H.-P."/>
        </authorList>
    </citation>
    <scope>NUCLEOTIDE SEQUENCE [LARGE SCALE GENOMIC DNA]</scope>
    <source>
        <strain evidence="3 4">DSM 18031</strain>
    </source>
</reference>
<dbReference type="Pfam" id="PF13519">
    <property type="entry name" value="VWA_2"/>
    <property type="match status" value="1"/>
</dbReference>
<protein>
    <submittedName>
        <fullName evidence="3">Ca-activated chloride channel family protein</fullName>
    </submittedName>
</protein>
<accession>A0A543I4N5</accession>
<dbReference type="AlphaFoldDB" id="A0A543I4N5"/>
<proteinExistence type="predicted"/>
<keyword evidence="1" id="KW-1133">Transmembrane helix</keyword>
<keyword evidence="1" id="KW-0472">Membrane</keyword>
<dbReference type="SMART" id="SM00327">
    <property type="entry name" value="VWA"/>
    <property type="match status" value="1"/>
</dbReference>
<gene>
    <name evidence="3" type="ORF">FB466_0333</name>
</gene>
<keyword evidence="4" id="KW-1185">Reference proteome</keyword>
<dbReference type="SUPFAM" id="SSF53300">
    <property type="entry name" value="vWA-like"/>
    <property type="match status" value="1"/>
</dbReference>
<keyword evidence="1" id="KW-0812">Transmembrane</keyword>